<dbReference type="NCBIfam" id="TIGR02175">
    <property type="entry name" value="PorC_KorC"/>
    <property type="match status" value="1"/>
</dbReference>
<protein>
    <submittedName>
        <fullName evidence="3">Pyruvate synthase subunit PorC</fullName>
        <ecNumber evidence="3">1.2.7.1</ecNumber>
    </submittedName>
</protein>
<evidence type="ECO:0000313" key="3">
    <source>
        <dbReference type="EMBL" id="VFU13866.1"/>
    </source>
</evidence>
<dbReference type="AlphaFoldDB" id="A0A485LYF6"/>
<organism evidence="3">
    <name type="scientific">anaerobic digester metagenome</name>
    <dbReference type="NCBI Taxonomy" id="1263854"/>
    <lineage>
        <taxon>unclassified sequences</taxon>
        <taxon>metagenomes</taxon>
        <taxon>ecological metagenomes</taxon>
    </lineage>
</organism>
<keyword evidence="3" id="KW-0670">Pyruvate</keyword>
<name>A0A485LYF6_9ZZZZ</name>
<dbReference type="GO" id="GO:0019164">
    <property type="term" value="F:pyruvate synthase activity"/>
    <property type="evidence" value="ECO:0007669"/>
    <property type="project" value="UniProtKB-EC"/>
</dbReference>
<evidence type="ECO:0000256" key="1">
    <source>
        <dbReference type="ARBA" id="ARBA00023002"/>
    </source>
</evidence>
<dbReference type="SUPFAM" id="SSF53323">
    <property type="entry name" value="Pyruvate-ferredoxin oxidoreductase, PFOR, domain III"/>
    <property type="match status" value="1"/>
</dbReference>
<keyword evidence="1 3" id="KW-0560">Oxidoreductase</keyword>
<dbReference type="InterPro" id="IPR052554">
    <property type="entry name" value="2-oxoglutarate_synth_KorC"/>
</dbReference>
<dbReference type="InterPro" id="IPR019752">
    <property type="entry name" value="Pyrv/ketoisovalerate_OxRed_cat"/>
</dbReference>
<dbReference type="PANTHER" id="PTHR42730">
    <property type="entry name" value="2-OXOGLUTARATE SYNTHASE SUBUNIT KORC"/>
    <property type="match status" value="1"/>
</dbReference>
<dbReference type="EC" id="1.2.7.1" evidence="3"/>
<sequence>MLQKTIMSGIGGQGILFSGLAFAWAAMLEGHHVTYLPSYGAEMRGGITSCTIAISDEEIASPVASSPDYLVIMDNLSLQRLQNQTVSGGQVFINTSIVTTRPVRGDIEVVDVPVNELAIRTVGERYANMVMLGAFVSRTRLIKISTLIDNMEEILGKGKSRFKDKNIDALRTGYDFFSRET</sequence>
<dbReference type="InterPro" id="IPR011894">
    <property type="entry name" value="PorC_KorC"/>
</dbReference>
<feature type="domain" description="Pyruvate/ketoisovalerate oxidoreductase catalytic" evidence="2">
    <location>
        <begin position="11"/>
        <end position="175"/>
    </location>
</feature>
<dbReference type="EMBL" id="CAADRM010000084">
    <property type="protein sequence ID" value="VFU13866.1"/>
    <property type="molecule type" value="Genomic_DNA"/>
</dbReference>
<accession>A0A485LYF6</accession>
<reference evidence="3" key="1">
    <citation type="submission" date="2019-03" db="EMBL/GenBank/DDBJ databases">
        <authorList>
            <person name="Hao L."/>
        </authorList>
    </citation>
    <scope>NUCLEOTIDE SEQUENCE</scope>
</reference>
<evidence type="ECO:0000259" key="2">
    <source>
        <dbReference type="Pfam" id="PF01558"/>
    </source>
</evidence>
<proteinExistence type="predicted"/>
<dbReference type="InterPro" id="IPR002869">
    <property type="entry name" value="Pyrv_flavodox_OxRed_cen"/>
</dbReference>
<dbReference type="PANTHER" id="PTHR42730:SF1">
    <property type="entry name" value="2-OXOGLUTARATE SYNTHASE SUBUNIT KORC"/>
    <property type="match status" value="1"/>
</dbReference>
<dbReference type="Pfam" id="PF01558">
    <property type="entry name" value="POR"/>
    <property type="match status" value="1"/>
</dbReference>
<dbReference type="Gene3D" id="3.40.920.10">
    <property type="entry name" value="Pyruvate-ferredoxin oxidoreductase, PFOR, domain III"/>
    <property type="match status" value="1"/>
</dbReference>
<gene>
    <name evidence="3" type="primary">porC</name>
    <name evidence="3" type="ORF">SCFA_220083</name>
</gene>